<reference evidence="1" key="1">
    <citation type="submission" date="2020-05" db="EMBL/GenBank/DDBJ databases">
        <title>Large-scale comparative analyses of tick genomes elucidate their genetic diversity and vector capacities.</title>
        <authorList>
            <person name="Jia N."/>
            <person name="Wang J."/>
            <person name="Shi W."/>
            <person name="Du L."/>
            <person name="Sun Y."/>
            <person name="Zhan W."/>
            <person name="Jiang J."/>
            <person name="Wang Q."/>
            <person name="Zhang B."/>
            <person name="Ji P."/>
            <person name="Sakyi L.B."/>
            <person name="Cui X."/>
            <person name="Yuan T."/>
            <person name="Jiang B."/>
            <person name="Yang W."/>
            <person name="Lam T.T.-Y."/>
            <person name="Chang Q."/>
            <person name="Ding S."/>
            <person name="Wang X."/>
            <person name="Zhu J."/>
            <person name="Ruan X."/>
            <person name="Zhao L."/>
            <person name="Wei J."/>
            <person name="Que T."/>
            <person name="Du C."/>
            <person name="Cheng J."/>
            <person name="Dai P."/>
            <person name="Han X."/>
            <person name="Huang E."/>
            <person name="Gao Y."/>
            <person name="Liu J."/>
            <person name="Shao H."/>
            <person name="Ye R."/>
            <person name="Li L."/>
            <person name="Wei W."/>
            <person name="Wang X."/>
            <person name="Wang C."/>
            <person name="Yang T."/>
            <person name="Huo Q."/>
            <person name="Li W."/>
            <person name="Guo W."/>
            <person name="Chen H."/>
            <person name="Zhou L."/>
            <person name="Ni X."/>
            <person name="Tian J."/>
            <person name="Zhou Y."/>
            <person name="Sheng Y."/>
            <person name="Liu T."/>
            <person name="Pan Y."/>
            <person name="Xia L."/>
            <person name="Li J."/>
            <person name="Zhao F."/>
            <person name="Cao W."/>
        </authorList>
    </citation>
    <scope>NUCLEOTIDE SEQUENCE</scope>
    <source>
        <strain evidence="1">Dsil-2018</strain>
    </source>
</reference>
<evidence type="ECO:0000313" key="1">
    <source>
        <dbReference type="EMBL" id="KAH7940486.1"/>
    </source>
</evidence>
<dbReference type="EMBL" id="CM023476">
    <property type="protein sequence ID" value="KAH7940486.1"/>
    <property type="molecule type" value="Genomic_DNA"/>
</dbReference>
<name>A0ACB8CCT4_DERSI</name>
<proteinExistence type="predicted"/>
<organism evidence="1 2">
    <name type="scientific">Dermacentor silvarum</name>
    <name type="common">Tick</name>
    <dbReference type="NCBI Taxonomy" id="543639"/>
    <lineage>
        <taxon>Eukaryota</taxon>
        <taxon>Metazoa</taxon>
        <taxon>Ecdysozoa</taxon>
        <taxon>Arthropoda</taxon>
        <taxon>Chelicerata</taxon>
        <taxon>Arachnida</taxon>
        <taxon>Acari</taxon>
        <taxon>Parasitiformes</taxon>
        <taxon>Ixodida</taxon>
        <taxon>Ixodoidea</taxon>
        <taxon>Ixodidae</taxon>
        <taxon>Rhipicephalinae</taxon>
        <taxon>Dermacentor</taxon>
    </lineage>
</organism>
<gene>
    <name evidence="1" type="ORF">HPB49_000485</name>
</gene>
<keyword evidence="2" id="KW-1185">Reference proteome</keyword>
<protein>
    <submittedName>
        <fullName evidence="1">Uncharacterized protein</fullName>
    </submittedName>
</protein>
<dbReference type="Proteomes" id="UP000821865">
    <property type="component" value="Chromosome 7"/>
</dbReference>
<accession>A0ACB8CCT4</accession>
<comment type="caution">
    <text evidence="1">The sequence shown here is derived from an EMBL/GenBank/DDBJ whole genome shotgun (WGS) entry which is preliminary data.</text>
</comment>
<evidence type="ECO:0000313" key="2">
    <source>
        <dbReference type="Proteomes" id="UP000821865"/>
    </source>
</evidence>
<sequence>MDAESYRNVGGVWLHKAFREENVRSAIQYKPREGDIFIVTYPKCGTNWVQFIVYNILTRVKPLPSLREFGLLSPFIDMIGAKAAENPSRNGPIMTHLPPNVLQPVKGCKYIYVTRNPYDCAVSFYHFIKGFTLKTVTDVSFESFLALFLSGKVIYGDYFDHLLPWYKRRADENVLFLTYEQLKQDTRGHVLKIADFLDEALFQRILDACSLESMKAFFKDSPGERIKEICKAATEVSLTSTEPLNRDPQRNVDKHEGSGFQTNSSDGSARTRTALLVEPAPEPLGASGSGDMSGFSWKRLVESLGDMSLFEKLPLFQ</sequence>